<dbReference type="Gramene" id="Jr16_03100_p1">
    <property type="protein sequence ID" value="cds.Jr16_03100_p1"/>
    <property type="gene ID" value="Jr16_03100"/>
</dbReference>
<dbReference type="Pfam" id="PF06507">
    <property type="entry name" value="ARF_AD"/>
    <property type="match status" value="1"/>
</dbReference>
<dbReference type="GO" id="GO:0048830">
    <property type="term" value="P:adventitious root development"/>
    <property type="evidence" value="ECO:0000318"/>
    <property type="project" value="GO_Central"/>
</dbReference>
<dbReference type="Gene3D" id="2.40.330.10">
    <property type="entry name" value="DNA-binding pseudobarrel domain"/>
    <property type="match status" value="1"/>
</dbReference>
<dbReference type="GO" id="GO:0005634">
    <property type="term" value="C:nucleus"/>
    <property type="evidence" value="ECO:0000318"/>
    <property type="project" value="GO_Central"/>
</dbReference>
<keyword evidence="10" id="KW-1185">Reference proteome</keyword>
<evidence type="ECO:0000256" key="7">
    <source>
        <dbReference type="ARBA" id="ARBA00023294"/>
    </source>
</evidence>
<dbReference type="PANTHER" id="PTHR31384">
    <property type="entry name" value="AUXIN RESPONSE FACTOR 4-RELATED"/>
    <property type="match status" value="1"/>
</dbReference>
<dbReference type="GO" id="GO:0052543">
    <property type="term" value="P:callose deposition in cell wall"/>
    <property type="evidence" value="ECO:0000318"/>
    <property type="project" value="GO_Central"/>
</dbReference>
<gene>
    <name evidence="11" type="primary">LOC109012447</name>
</gene>
<dbReference type="PANTHER" id="PTHR31384:SF94">
    <property type="entry name" value="AUXIN RESPONSE FACTOR 17"/>
    <property type="match status" value="1"/>
</dbReference>
<dbReference type="AlphaFoldDB" id="A0A2I4H0G5"/>
<comment type="similarity">
    <text evidence="2 8">Belongs to the ARF family.</text>
</comment>
<reference evidence="11" key="1">
    <citation type="submission" date="2025-08" db="UniProtKB">
        <authorList>
            <consortium name="RefSeq"/>
        </authorList>
    </citation>
    <scope>IDENTIFICATION</scope>
    <source>
        <tissue evidence="11">Leaves</tissue>
    </source>
</reference>
<dbReference type="OrthoDB" id="1414159at2759"/>
<dbReference type="GO" id="GO:0120195">
    <property type="term" value="P:positive regulation of anther dehiscence"/>
    <property type="evidence" value="ECO:0000318"/>
    <property type="project" value="GO_Central"/>
</dbReference>
<evidence type="ECO:0000256" key="1">
    <source>
        <dbReference type="ARBA" id="ARBA00004123"/>
    </source>
</evidence>
<keyword evidence="7 8" id="KW-0927">Auxin signaling pathway</keyword>
<accession>A0A2I4H0G5</accession>
<evidence type="ECO:0000256" key="6">
    <source>
        <dbReference type="ARBA" id="ARBA00023242"/>
    </source>
</evidence>
<evidence type="ECO:0000256" key="8">
    <source>
        <dbReference type="RuleBase" id="RU004561"/>
    </source>
</evidence>
<keyword evidence="6 8" id="KW-0539">Nucleus</keyword>
<evidence type="ECO:0000256" key="5">
    <source>
        <dbReference type="ARBA" id="ARBA00023163"/>
    </source>
</evidence>
<feature type="region of interest" description="Disordered" evidence="9">
    <location>
        <begin position="235"/>
        <end position="257"/>
    </location>
</feature>
<dbReference type="SUPFAM" id="SSF101936">
    <property type="entry name" value="DNA-binding pseudobarrel domain"/>
    <property type="match status" value="1"/>
</dbReference>
<sequence length="600" mass="65718">MSPRDPTPATNLRRLDPKLWRACAGNSVHIPTVHSMVYYFPQGHVEQSSSRPNSLSPLVLSKPLIRCRITAVEFHADPITDEVFAKLLLQPIDPQLSSAFPGSSQFIETSRNQPDRNDGAGEEDKVVSFSKILTPSDANNGGGFSVPRFCADSIFPPLNYQAEPPVQTLSVTDVHGVVWDFRHIYRGTPRRHLLTTGWSKFVNHKKLVAGDSVVFMRNPGGHMFVGVRRAVRSSNGDSSGRYSLPTGGTTRVTPEEDNACGRERFWRSGRGRLSAEAVAEAAELAAKGMPFEVVYYPSAAWSEFVVKAEAVEEALSVFWTTGMRVKMAMETEDSSRMTWFQGTVSGASIPDSGPWRGSPWRMLQVTWDEPGVLPNAKGVSPWQVEYISPTSPLHTAFPPAKKFRAPQNSGLLTNGEGDPFFPITGFTNSTMRHMGQSFLNYNTFPAGMQGARQNLFRQSGLSNLGENNIYTDNSYGNNMVPKLKTVSTELNIGSSQSEKLSPDSQSSVLSFGTELIGTQCCSSTKVGAGCFQLFGKIIHMKQPVESGFDDSGCTEDDGIKGYNETEPLNNPLDLSLTYTKLLDRLDVQCKRASAVGACTL</sequence>
<dbReference type="KEGG" id="jre:109012447"/>
<dbReference type="InterPro" id="IPR010525">
    <property type="entry name" value="ARF_dom"/>
</dbReference>
<dbReference type="FunCoup" id="A0A2I4H0G5">
    <property type="interactions" value="196"/>
</dbReference>
<dbReference type="SMART" id="SM01019">
    <property type="entry name" value="B3"/>
    <property type="match status" value="1"/>
</dbReference>
<evidence type="ECO:0000313" key="11">
    <source>
        <dbReference type="RefSeq" id="XP_018849628.2"/>
    </source>
</evidence>
<dbReference type="Pfam" id="PF02362">
    <property type="entry name" value="B3"/>
    <property type="match status" value="1"/>
</dbReference>
<dbReference type="RefSeq" id="XP_018849628.2">
    <property type="nucleotide sequence ID" value="XM_018994083.2"/>
</dbReference>
<dbReference type="GO" id="GO:0010208">
    <property type="term" value="P:pollen wall assembly"/>
    <property type="evidence" value="ECO:0000318"/>
    <property type="project" value="GO_Central"/>
</dbReference>
<dbReference type="CDD" id="cd10017">
    <property type="entry name" value="B3_DNA"/>
    <property type="match status" value="1"/>
</dbReference>
<comment type="subcellular location">
    <subcellularLocation>
        <location evidence="1 8">Nucleus</location>
    </subcellularLocation>
</comment>
<keyword evidence="5 8" id="KW-0804">Transcription</keyword>
<dbReference type="GO" id="GO:0000976">
    <property type="term" value="F:transcription cis-regulatory region binding"/>
    <property type="evidence" value="ECO:0000318"/>
    <property type="project" value="GO_Central"/>
</dbReference>
<dbReference type="GeneID" id="109012447"/>
<dbReference type="STRING" id="51240.A0A2I4H0G5"/>
<dbReference type="Proteomes" id="UP000235220">
    <property type="component" value="Chromosome 16"/>
</dbReference>
<protein>
    <recommendedName>
        <fullName evidence="8">Auxin response factor</fullName>
    </recommendedName>
</protein>
<dbReference type="InterPro" id="IPR044835">
    <property type="entry name" value="ARF_plant"/>
</dbReference>
<dbReference type="InterPro" id="IPR015300">
    <property type="entry name" value="DNA-bd_pseudobarrel_sf"/>
</dbReference>
<dbReference type="Gene3D" id="2.30.30.1040">
    <property type="match status" value="1"/>
</dbReference>
<organism evidence="10 11">
    <name type="scientific">Juglans regia</name>
    <name type="common">English walnut</name>
    <dbReference type="NCBI Taxonomy" id="51240"/>
    <lineage>
        <taxon>Eukaryota</taxon>
        <taxon>Viridiplantae</taxon>
        <taxon>Streptophyta</taxon>
        <taxon>Embryophyta</taxon>
        <taxon>Tracheophyta</taxon>
        <taxon>Spermatophyta</taxon>
        <taxon>Magnoliopsida</taxon>
        <taxon>eudicotyledons</taxon>
        <taxon>Gunneridae</taxon>
        <taxon>Pentapetalae</taxon>
        <taxon>rosids</taxon>
        <taxon>fabids</taxon>
        <taxon>Fagales</taxon>
        <taxon>Juglandaceae</taxon>
        <taxon>Juglans</taxon>
    </lineage>
</organism>
<evidence type="ECO:0000256" key="4">
    <source>
        <dbReference type="ARBA" id="ARBA00023125"/>
    </source>
</evidence>
<evidence type="ECO:0000256" key="2">
    <source>
        <dbReference type="ARBA" id="ARBA00007853"/>
    </source>
</evidence>
<feature type="compositionally biased region" description="Polar residues" evidence="9">
    <location>
        <begin position="235"/>
        <end position="252"/>
    </location>
</feature>
<dbReference type="GO" id="GO:0009734">
    <property type="term" value="P:auxin-activated signaling pathway"/>
    <property type="evidence" value="ECO:0007669"/>
    <property type="project" value="UniProtKB-KW"/>
</dbReference>
<dbReference type="InterPro" id="IPR003340">
    <property type="entry name" value="B3_DNA-bd"/>
</dbReference>
<dbReference type="PROSITE" id="PS50863">
    <property type="entry name" value="B3"/>
    <property type="match status" value="1"/>
</dbReference>
<evidence type="ECO:0000256" key="3">
    <source>
        <dbReference type="ARBA" id="ARBA00023015"/>
    </source>
</evidence>
<name>A0A2I4H0G5_JUGRE</name>
<keyword evidence="4 8" id="KW-0238">DNA-binding</keyword>
<dbReference type="GO" id="GO:0006355">
    <property type="term" value="P:regulation of DNA-templated transcription"/>
    <property type="evidence" value="ECO:0000318"/>
    <property type="project" value="GO_Central"/>
</dbReference>
<evidence type="ECO:0000313" key="10">
    <source>
        <dbReference type="Proteomes" id="UP000235220"/>
    </source>
</evidence>
<keyword evidence="3 8" id="KW-0805">Transcription regulation</keyword>
<comment type="subunit">
    <text evidence="8">Homodimers and heterodimers.</text>
</comment>
<evidence type="ECO:0000256" key="9">
    <source>
        <dbReference type="SAM" id="MobiDB-lite"/>
    </source>
</evidence>
<dbReference type="FunFam" id="2.40.330.10:FF:000001">
    <property type="entry name" value="Auxin response factor"/>
    <property type="match status" value="1"/>
</dbReference>
<proteinExistence type="inferred from homology"/>
<comment type="function">
    <text evidence="8">Auxin response factors (ARFs) are transcriptional factors that bind specifically to the DNA sequence 5'-TGTCTC-3' found in the auxin-responsive promoter elements (AuxREs).</text>
</comment>